<name>A0A852T0A5_9MICO</name>
<feature type="chain" id="PRO_5039258071" description="Lipoprotein" evidence="1">
    <location>
        <begin position="20"/>
        <end position="202"/>
    </location>
</feature>
<dbReference type="Proteomes" id="UP000589620">
    <property type="component" value="Unassembled WGS sequence"/>
</dbReference>
<evidence type="ECO:0000313" key="3">
    <source>
        <dbReference type="Proteomes" id="UP000589620"/>
    </source>
</evidence>
<keyword evidence="1" id="KW-0732">Signal</keyword>
<comment type="caution">
    <text evidence="2">The sequence shown here is derived from an EMBL/GenBank/DDBJ whole genome shotgun (WGS) entry which is preliminary data.</text>
</comment>
<evidence type="ECO:0000313" key="2">
    <source>
        <dbReference type="EMBL" id="NYD74080.1"/>
    </source>
</evidence>
<keyword evidence="3" id="KW-1185">Reference proteome</keyword>
<dbReference type="EMBL" id="JACCBJ010000001">
    <property type="protein sequence ID" value="NYD74080.1"/>
    <property type="molecule type" value="Genomic_DNA"/>
</dbReference>
<protein>
    <recommendedName>
        <fullName evidence="4">Lipoprotein</fullName>
    </recommendedName>
</protein>
<dbReference type="AlphaFoldDB" id="A0A852T0A5"/>
<evidence type="ECO:0008006" key="4">
    <source>
        <dbReference type="Google" id="ProtNLM"/>
    </source>
</evidence>
<dbReference type="RefSeq" id="WP_179455806.1">
    <property type="nucleotide sequence ID" value="NZ_BAAAPX010000001.1"/>
</dbReference>
<organism evidence="2 3">
    <name type="scientific">Leifsonia soli</name>
    <dbReference type="NCBI Taxonomy" id="582665"/>
    <lineage>
        <taxon>Bacteria</taxon>
        <taxon>Bacillati</taxon>
        <taxon>Actinomycetota</taxon>
        <taxon>Actinomycetes</taxon>
        <taxon>Micrococcales</taxon>
        <taxon>Microbacteriaceae</taxon>
        <taxon>Leifsonia</taxon>
    </lineage>
</organism>
<dbReference type="PROSITE" id="PS51257">
    <property type="entry name" value="PROKAR_LIPOPROTEIN"/>
    <property type="match status" value="1"/>
</dbReference>
<accession>A0A852T0A5</accession>
<proteinExistence type="predicted"/>
<evidence type="ECO:0000256" key="1">
    <source>
        <dbReference type="SAM" id="SignalP"/>
    </source>
</evidence>
<reference evidence="2 3" key="1">
    <citation type="submission" date="2020-07" db="EMBL/GenBank/DDBJ databases">
        <title>Sequencing the genomes of 1000 actinobacteria strains.</title>
        <authorList>
            <person name="Klenk H.-P."/>
        </authorList>
    </citation>
    <scope>NUCLEOTIDE SEQUENCE [LARGE SCALE GENOMIC DNA]</scope>
    <source>
        <strain evidence="2 3">DSM 23871</strain>
    </source>
</reference>
<gene>
    <name evidence="2" type="ORF">BJ963_001599</name>
</gene>
<feature type="signal peptide" evidence="1">
    <location>
        <begin position="1"/>
        <end position="19"/>
    </location>
</feature>
<sequence>MTSRILRIAGAAVAIVATAALTACSPSANVQDRPAAASSSFQGEVPEFTGPWAAEFAEAYRSTTSEVVHKILAKGSITDQDYASVSSQFVTCMKDKGFAVEITGPYGESTVSGDGDINAGANACNDDMAVISALRFSTTRNPQHLDENTIMVACLHKKKLVPPSYSTKDYEADLQTQKFPFSVDSADFLACTGDPLGLSAGK</sequence>